<reference evidence="3 4" key="1">
    <citation type="submission" date="2019-08" db="EMBL/GenBank/DDBJ databases">
        <authorList>
            <person name="Peeters C."/>
        </authorList>
    </citation>
    <scope>NUCLEOTIDE SEQUENCE [LARGE SCALE GENOMIC DNA]</scope>
    <source>
        <strain evidence="3 4">LMG 31113</strain>
    </source>
</reference>
<accession>A0A5E4YXZ9</accession>
<organism evidence="3 4">
    <name type="scientific">Pandoraea fibrosis</name>
    <dbReference type="NCBI Taxonomy" id="1891094"/>
    <lineage>
        <taxon>Bacteria</taxon>
        <taxon>Pseudomonadati</taxon>
        <taxon>Pseudomonadota</taxon>
        <taxon>Betaproteobacteria</taxon>
        <taxon>Burkholderiales</taxon>
        <taxon>Burkholderiaceae</taxon>
        <taxon>Pandoraea</taxon>
    </lineage>
</organism>
<feature type="domain" description="Toxin co-regulated pilus biosynthesis protein Q C-terminal" evidence="2">
    <location>
        <begin position="30"/>
        <end position="106"/>
    </location>
</feature>
<dbReference type="InterPro" id="IPR018927">
    <property type="entry name" value="Pilus_synth_Q_C"/>
</dbReference>
<dbReference type="OrthoDB" id="5791855at2"/>
<dbReference type="Gene3D" id="3.55.50.70">
    <property type="match status" value="1"/>
</dbReference>
<gene>
    <name evidence="3" type="ORF">PFI31113_04817</name>
</gene>
<feature type="region of interest" description="Disordered" evidence="1">
    <location>
        <begin position="1"/>
        <end position="21"/>
    </location>
</feature>
<evidence type="ECO:0000313" key="3">
    <source>
        <dbReference type="EMBL" id="VVE53267.1"/>
    </source>
</evidence>
<dbReference type="Pfam" id="PF10671">
    <property type="entry name" value="TcpQ"/>
    <property type="match status" value="1"/>
</dbReference>
<dbReference type="EMBL" id="CABPRW010000018">
    <property type="protein sequence ID" value="VVE53267.1"/>
    <property type="molecule type" value="Genomic_DNA"/>
</dbReference>
<evidence type="ECO:0000259" key="2">
    <source>
        <dbReference type="Pfam" id="PF10671"/>
    </source>
</evidence>
<name>A0A5E4YXZ9_9BURK</name>
<proteinExistence type="predicted"/>
<evidence type="ECO:0000313" key="4">
    <source>
        <dbReference type="Proteomes" id="UP000382577"/>
    </source>
</evidence>
<sequence>MVRENEALNGRMAGDTPAHSLSSSEVATSKWEVLQGASLQDGLKRWADAMGYELVWDAPYDFPIRASLVFDGDFVAAVTKLFDAYRDAGRPLQVDIYKEQRLVRVFPQDDVAYE</sequence>
<protein>
    <submittedName>
        <fullName evidence="3">Type IV pilus assembly protein</fullName>
    </submittedName>
</protein>
<dbReference type="Proteomes" id="UP000382577">
    <property type="component" value="Unassembled WGS sequence"/>
</dbReference>
<dbReference type="AlphaFoldDB" id="A0A5E4YXZ9"/>
<evidence type="ECO:0000256" key="1">
    <source>
        <dbReference type="SAM" id="MobiDB-lite"/>
    </source>
</evidence>